<name>A0A562DMQ9_9GAMM</name>
<reference evidence="2 3" key="1">
    <citation type="submission" date="2019-07" db="EMBL/GenBank/DDBJ databases">
        <title>Genome sequencing of lignin-degrading bacterial isolates.</title>
        <authorList>
            <person name="Gladden J."/>
        </authorList>
    </citation>
    <scope>NUCLEOTIDE SEQUENCE [LARGE SCALE GENOMIC DNA]</scope>
    <source>
        <strain evidence="2 3">J19</strain>
    </source>
</reference>
<evidence type="ECO:0000313" key="2">
    <source>
        <dbReference type="EMBL" id="TWH10942.1"/>
    </source>
</evidence>
<sequence length="90" mass="9578">MENRSAIDAELQRLEKLIPELKAQGDEAAALDRFAEASAPLTRNAPPEHEAYITRRLQCMLVQAGLVAGAPEGEPCEGGEDAAPPEAPRG</sequence>
<keyword evidence="3" id="KW-1185">Reference proteome</keyword>
<protein>
    <submittedName>
        <fullName evidence="2">Uncharacterized protein</fullName>
    </submittedName>
</protein>
<feature type="region of interest" description="Disordered" evidence="1">
    <location>
        <begin position="69"/>
        <end position="90"/>
    </location>
</feature>
<comment type="caution">
    <text evidence="2">The sequence shown here is derived from an EMBL/GenBank/DDBJ whole genome shotgun (WGS) entry which is preliminary data.</text>
</comment>
<gene>
    <name evidence="2" type="ORF">L613_002200000430</name>
</gene>
<dbReference type="RefSeq" id="WP_019399079.1">
    <property type="nucleotide sequence ID" value="NZ_VLJS01000050.1"/>
</dbReference>
<dbReference type="Proteomes" id="UP000321583">
    <property type="component" value="Unassembled WGS sequence"/>
</dbReference>
<organism evidence="2 3">
    <name type="scientific">Pseudoxanthomonas taiwanensis J19</name>
    <dbReference type="NCBI Taxonomy" id="935569"/>
    <lineage>
        <taxon>Bacteria</taxon>
        <taxon>Pseudomonadati</taxon>
        <taxon>Pseudomonadota</taxon>
        <taxon>Gammaproteobacteria</taxon>
        <taxon>Lysobacterales</taxon>
        <taxon>Lysobacteraceae</taxon>
        <taxon>Pseudoxanthomonas</taxon>
    </lineage>
</organism>
<accession>A0A562DMQ9</accession>
<evidence type="ECO:0000256" key="1">
    <source>
        <dbReference type="SAM" id="MobiDB-lite"/>
    </source>
</evidence>
<dbReference type="OrthoDB" id="5986843at2"/>
<evidence type="ECO:0000313" key="3">
    <source>
        <dbReference type="Proteomes" id="UP000321583"/>
    </source>
</evidence>
<dbReference type="AlphaFoldDB" id="A0A562DMQ9"/>
<dbReference type="EMBL" id="VLJS01000050">
    <property type="protein sequence ID" value="TWH10942.1"/>
    <property type="molecule type" value="Genomic_DNA"/>
</dbReference>
<proteinExistence type="predicted"/>